<keyword evidence="2" id="KW-1185">Reference proteome</keyword>
<protein>
    <submittedName>
        <fullName evidence="1">Leucine-rich repeat-containing protein 19</fullName>
    </submittedName>
</protein>
<reference evidence="1" key="1">
    <citation type="submission" date="2020-04" db="EMBL/GenBank/DDBJ databases">
        <title>A chromosome-scale assembly and high-density genetic map of the yellow drum (Nibea albiflora) genome.</title>
        <authorList>
            <person name="Xu D."/>
            <person name="Zhang W."/>
            <person name="Chen R."/>
            <person name="Tan P."/>
            <person name="Wang L."/>
            <person name="Song H."/>
            <person name="Tian L."/>
            <person name="Zhu Q."/>
            <person name="Wang B."/>
        </authorList>
    </citation>
    <scope>NUCLEOTIDE SEQUENCE</scope>
    <source>
        <strain evidence="1">ZJHYS-2018</strain>
    </source>
</reference>
<comment type="caution">
    <text evidence="1">The sequence shown here is derived from an EMBL/GenBank/DDBJ whole genome shotgun (WGS) entry which is preliminary data.</text>
</comment>
<proteinExistence type="predicted"/>
<sequence length="356" mass="39280">MMERWQHPLLLLWITAGVVSNILGSNAAENGTLQAKNLTNVSLQVIPQSDNSSSVTKLVIEGSLITLNETDRLALASYPKLVELHLNGNQVTGVPAKFFDVVPLLKVLSLSGNKISSLDPESFSGLKLLTELDLSHNLLTSVHTQLFTQLSKLQVLKLQANPWNCSCPLQSSREVKAGGVSTGGPQVTCAPLEDETGRDFLKAIGVCYPPSPPPTFTTVPKEAPTPVSVGRSSSSATLLTTLTNQSRNNRAQTPVLGNTWKFTACVAALALCSLMLIMLAIKGPSWYKLYHNYRHRRLHQDELEEDPVSTIFTETMRQHQTFIFEEDNGQIEEDGEEGEEEEEDGYFEDPYIKREE</sequence>
<dbReference type="EMBL" id="CM024805">
    <property type="protein sequence ID" value="KAG8009314.1"/>
    <property type="molecule type" value="Genomic_DNA"/>
</dbReference>
<evidence type="ECO:0000313" key="2">
    <source>
        <dbReference type="Proteomes" id="UP000805704"/>
    </source>
</evidence>
<evidence type="ECO:0000313" key="1">
    <source>
        <dbReference type="EMBL" id="KAG8009314.1"/>
    </source>
</evidence>
<name>A0ACB7F479_NIBAL</name>
<dbReference type="Proteomes" id="UP000805704">
    <property type="component" value="Chromosome 17"/>
</dbReference>
<accession>A0ACB7F479</accession>
<gene>
    <name evidence="1" type="primary">LRRC19</name>
    <name evidence="1" type="ORF">GBF38_017443</name>
</gene>
<organism evidence="1 2">
    <name type="scientific">Nibea albiflora</name>
    <name type="common">Yellow drum</name>
    <name type="synonym">Corvina albiflora</name>
    <dbReference type="NCBI Taxonomy" id="240163"/>
    <lineage>
        <taxon>Eukaryota</taxon>
        <taxon>Metazoa</taxon>
        <taxon>Chordata</taxon>
        <taxon>Craniata</taxon>
        <taxon>Vertebrata</taxon>
        <taxon>Euteleostomi</taxon>
        <taxon>Actinopterygii</taxon>
        <taxon>Neopterygii</taxon>
        <taxon>Teleostei</taxon>
        <taxon>Neoteleostei</taxon>
        <taxon>Acanthomorphata</taxon>
        <taxon>Eupercaria</taxon>
        <taxon>Sciaenidae</taxon>
        <taxon>Nibea</taxon>
    </lineage>
</organism>